<organism evidence="4 5">
    <name type="scientific">Colocasia esculenta</name>
    <name type="common">Wild taro</name>
    <name type="synonym">Arum esculentum</name>
    <dbReference type="NCBI Taxonomy" id="4460"/>
    <lineage>
        <taxon>Eukaryota</taxon>
        <taxon>Viridiplantae</taxon>
        <taxon>Streptophyta</taxon>
        <taxon>Embryophyta</taxon>
        <taxon>Tracheophyta</taxon>
        <taxon>Spermatophyta</taxon>
        <taxon>Magnoliopsida</taxon>
        <taxon>Liliopsida</taxon>
        <taxon>Araceae</taxon>
        <taxon>Aroideae</taxon>
        <taxon>Colocasieae</taxon>
        <taxon>Colocasia</taxon>
    </lineage>
</organism>
<keyword evidence="5" id="KW-1185">Reference proteome</keyword>
<sequence length="231" mass="25649">MNSAPGKGIQPSCVLCGMAEESIDHIFTDSSYTSTVWRAMAVRIHCTIRSHLEIKQMMLEWKSSDDPHLDVQAVLATHSEQPESEAQLKLFLPQIMSSFGACKSVMEIVENLKKHQQSTDTAVAEWASDALAGLGKGAPFSLCLTEKHFSQVASAYGERENHLSNLNGVMKAEYRIALRSSLRHDFIEGVRAVLVDKDQNPKWNPARVEDVNMAEVCAVFEPLHPDVELDV</sequence>
<proteinExistence type="inferred from homology"/>
<protein>
    <recommendedName>
        <fullName evidence="2">3-hydroxyisobutyryl-CoA hydrolase</fullName>
        <shortName evidence="2">HIB-CoA hydrolase</shortName>
        <shortName evidence="2">HIBYL-CoA-H</shortName>
        <ecNumber evidence="2">3.1.2.4</ecNumber>
    </recommendedName>
    <alternativeName>
        <fullName evidence="2">3-hydroxyisobutyryl-coenzyme A hydrolase</fullName>
    </alternativeName>
</protein>
<dbReference type="EMBL" id="NMUH01001081">
    <property type="protein sequence ID" value="MQL88698.1"/>
    <property type="molecule type" value="Genomic_DNA"/>
</dbReference>
<comment type="caution">
    <text evidence="4">The sequence shown here is derived from an EMBL/GenBank/DDBJ whole genome shotgun (WGS) entry which is preliminary data.</text>
</comment>
<dbReference type="Pfam" id="PF16113">
    <property type="entry name" value="ECH_2"/>
    <property type="match status" value="1"/>
</dbReference>
<comment type="pathway">
    <text evidence="2">Amino-acid degradation; L-valine degradation.</text>
</comment>
<dbReference type="GO" id="GO:0005829">
    <property type="term" value="C:cytosol"/>
    <property type="evidence" value="ECO:0007669"/>
    <property type="project" value="TreeGrafter"/>
</dbReference>
<comment type="similarity">
    <text evidence="2">Belongs to the enoyl-CoA hydratase/isomerase family.</text>
</comment>
<dbReference type="InterPro" id="IPR032259">
    <property type="entry name" value="HIBYL-CoA-H"/>
</dbReference>
<evidence type="ECO:0000313" key="5">
    <source>
        <dbReference type="Proteomes" id="UP000652761"/>
    </source>
</evidence>
<dbReference type="PANTHER" id="PTHR43176">
    <property type="entry name" value="3-HYDROXYISOBUTYRYL-COA HYDROLASE-RELATED"/>
    <property type="match status" value="1"/>
</dbReference>
<name>A0A843UYI3_COLES</name>
<dbReference type="InterPro" id="IPR045004">
    <property type="entry name" value="ECH_dom"/>
</dbReference>
<dbReference type="GO" id="GO:0006574">
    <property type="term" value="P:L-valine catabolic process"/>
    <property type="evidence" value="ECO:0007669"/>
    <property type="project" value="UniProtKB-UniRule"/>
</dbReference>
<evidence type="ECO:0000256" key="1">
    <source>
        <dbReference type="ARBA" id="ARBA00022801"/>
    </source>
</evidence>
<dbReference type="AlphaFoldDB" id="A0A843UYI3"/>
<keyword evidence="1 2" id="KW-0378">Hydrolase</keyword>
<evidence type="ECO:0000313" key="4">
    <source>
        <dbReference type="EMBL" id="MQL88698.1"/>
    </source>
</evidence>
<comment type="function">
    <text evidence="2">Hydrolyzes 3-hydroxyisobutyryl-CoA (HIBYL-CoA), a saline catabolite. Has high activity toward isobutyryl-CoA. Could be an isobutyryl-CoA dehydrogenase that functions in valine catabolism.</text>
</comment>
<evidence type="ECO:0000256" key="2">
    <source>
        <dbReference type="RuleBase" id="RU369070"/>
    </source>
</evidence>
<dbReference type="GO" id="GO:0003860">
    <property type="term" value="F:3-hydroxyisobutyryl-CoA hydrolase activity"/>
    <property type="evidence" value="ECO:0007669"/>
    <property type="project" value="UniProtKB-UniRule"/>
</dbReference>
<feature type="domain" description="Enoyl-CoA hydratase/isomerase" evidence="3">
    <location>
        <begin position="53"/>
        <end position="220"/>
    </location>
</feature>
<dbReference type="Proteomes" id="UP000652761">
    <property type="component" value="Unassembled WGS sequence"/>
</dbReference>
<dbReference type="PANTHER" id="PTHR43176:SF5">
    <property type="entry name" value="3-HYDROXYISOBUTYRYL-COA HYDROLASE-LIKE PROTEIN 4, MITOCHONDRIAL"/>
    <property type="match status" value="1"/>
</dbReference>
<gene>
    <name evidence="4" type="ORF">Taro_021265</name>
</gene>
<dbReference type="OrthoDB" id="16820at2759"/>
<accession>A0A843UYI3</accession>
<dbReference type="Gene3D" id="3.90.226.10">
    <property type="entry name" value="2-enoyl-CoA Hydratase, Chain A, domain 1"/>
    <property type="match status" value="1"/>
</dbReference>
<comment type="catalytic activity">
    <reaction evidence="2">
        <text>3-hydroxy-2-methylpropanoyl-CoA + H2O = 3-hydroxy-2-methylpropanoate + CoA + H(+)</text>
        <dbReference type="Rhea" id="RHEA:20888"/>
        <dbReference type="ChEBI" id="CHEBI:11805"/>
        <dbReference type="ChEBI" id="CHEBI:15377"/>
        <dbReference type="ChEBI" id="CHEBI:15378"/>
        <dbReference type="ChEBI" id="CHEBI:57287"/>
        <dbReference type="ChEBI" id="CHEBI:57340"/>
        <dbReference type="EC" id="3.1.2.4"/>
    </reaction>
</comment>
<evidence type="ECO:0000259" key="3">
    <source>
        <dbReference type="Pfam" id="PF16113"/>
    </source>
</evidence>
<reference evidence="4" key="1">
    <citation type="submission" date="2017-07" db="EMBL/GenBank/DDBJ databases">
        <title>Taro Niue Genome Assembly and Annotation.</title>
        <authorList>
            <person name="Atibalentja N."/>
            <person name="Keating K."/>
            <person name="Fields C.J."/>
        </authorList>
    </citation>
    <scope>NUCLEOTIDE SEQUENCE</scope>
    <source>
        <strain evidence="4">Niue_2</strain>
        <tissue evidence="4">Leaf</tissue>
    </source>
</reference>
<dbReference type="EC" id="3.1.2.4" evidence="2"/>